<protein>
    <submittedName>
        <fullName evidence="1">Uncharacterized protein</fullName>
    </submittedName>
</protein>
<accession>A0A7S3VRD2</accession>
<sequence>MPSCGLIEGPADLASCAGRAPAIHFIGHWRRHMTVLTWRGAAAQLHLLSLFPPPSWGPQKLQETEPPLPDPPPLIPESSFLPVQVFLHITGTKIATYFT</sequence>
<dbReference type="AlphaFoldDB" id="A0A7S3VRD2"/>
<name>A0A7S3VRD2_DUNTE</name>
<proteinExistence type="predicted"/>
<dbReference type="EMBL" id="HBIP01028064">
    <property type="protein sequence ID" value="CAE0501897.1"/>
    <property type="molecule type" value="Transcribed_RNA"/>
</dbReference>
<reference evidence="1" key="1">
    <citation type="submission" date="2021-01" db="EMBL/GenBank/DDBJ databases">
        <authorList>
            <person name="Corre E."/>
            <person name="Pelletier E."/>
            <person name="Niang G."/>
            <person name="Scheremetjew M."/>
            <person name="Finn R."/>
            <person name="Kale V."/>
            <person name="Holt S."/>
            <person name="Cochrane G."/>
            <person name="Meng A."/>
            <person name="Brown T."/>
            <person name="Cohen L."/>
        </authorList>
    </citation>
    <scope>NUCLEOTIDE SEQUENCE</scope>
    <source>
        <strain evidence="1">CCMP1320</strain>
    </source>
</reference>
<gene>
    <name evidence="1" type="ORF">DTER00134_LOCUS16970</name>
</gene>
<organism evidence="1">
    <name type="scientific">Dunaliella tertiolecta</name>
    <name type="common">Green alga</name>
    <dbReference type="NCBI Taxonomy" id="3047"/>
    <lineage>
        <taxon>Eukaryota</taxon>
        <taxon>Viridiplantae</taxon>
        <taxon>Chlorophyta</taxon>
        <taxon>core chlorophytes</taxon>
        <taxon>Chlorophyceae</taxon>
        <taxon>CS clade</taxon>
        <taxon>Chlamydomonadales</taxon>
        <taxon>Dunaliellaceae</taxon>
        <taxon>Dunaliella</taxon>
    </lineage>
</organism>
<evidence type="ECO:0000313" key="1">
    <source>
        <dbReference type="EMBL" id="CAE0501897.1"/>
    </source>
</evidence>